<comment type="caution">
    <text evidence="9">The sequence shown here is derived from an EMBL/GenBank/DDBJ whole genome shotgun (WGS) entry which is preliminary data.</text>
</comment>
<organism evidence="9 10">
    <name type="scientific">Dietzia aerolata</name>
    <dbReference type="NCBI Taxonomy" id="595984"/>
    <lineage>
        <taxon>Bacteria</taxon>
        <taxon>Bacillati</taxon>
        <taxon>Actinomycetota</taxon>
        <taxon>Actinomycetes</taxon>
        <taxon>Mycobacteriales</taxon>
        <taxon>Dietziaceae</taxon>
        <taxon>Dietzia</taxon>
    </lineage>
</organism>
<dbReference type="InterPro" id="IPR013154">
    <property type="entry name" value="ADH-like_N"/>
</dbReference>
<accession>A0ABV5JMK4</accession>
<reference evidence="9 10" key="1">
    <citation type="submission" date="2024-09" db="EMBL/GenBank/DDBJ databases">
        <authorList>
            <person name="Sun Q."/>
            <person name="Mori K."/>
        </authorList>
    </citation>
    <scope>NUCLEOTIDE SEQUENCE [LARGE SCALE GENOMIC DNA]</scope>
    <source>
        <strain evidence="9 10">CCM 7659</strain>
    </source>
</reference>
<dbReference type="CDD" id="cd05283">
    <property type="entry name" value="CAD1"/>
    <property type="match status" value="1"/>
</dbReference>
<dbReference type="InterPro" id="IPR013149">
    <property type="entry name" value="ADH-like_C"/>
</dbReference>
<dbReference type="SMART" id="SM00829">
    <property type="entry name" value="PKS_ER"/>
    <property type="match status" value="1"/>
</dbReference>
<keyword evidence="4 9" id="KW-0560">Oxidoreductase</keyword>
<dbReference type="PROSITE" id="PS00059">
    <property type="entry name" value="ADH_ZINC"/>
    <property type="match status" value="1"/>
</dbReference>
<protein>
    <recommendedName>
        <fullName evidence="5">alcohol dehydrogenase (NADP(+))</fullName>
        <ecNumber evidence="5">1.1.1.2</ecNumber>
    </recommendedName>
</protein>
<feature type="domain" description="Enoyl reductase (ER)" evidence="8">
    <location>
        <begin position="13"/>
        <end position="346"/>
    </location>
</feature>
<comment type="catalytic activity">
    <reaction evidence="6">
        <text>a primary alcohol + NADP(+) = an aldehyde + NADPH + H(+)</text>
        <dbReference type="Rhea" id="RHEA:15937"/>
        <dbReference type="ChEBI" id="CHEBI:15378"/>
        <dbReference type="ChEBI" id="CHEBI:15734"/>
        <dbReference type="ChEBI" id="CHEBI:17478"/>
        <dbReference type="ChEBI" id="CHEBI:57783"/>
        <dbReference type="ChEBI" id="CHEBI:58349"/>
        <dbReference type="EC" id="1.1.1.2"/>
    </reaction>
</comment>
<dbReference type="Gene3D" id="3.90.180.10">
    <property type="entry name" value="Medium-chain alcohol dehydrogenases, catalytic domain"/>
    <property type="match status" value="1"/>
</dbReference>
<evidence type="ECO:0000256" key="5">
    <source>
        <dbReference type="ARBA" id="ARBA00024074"/>
    </source>
</evidence>
<dbReference type="PANTHER" id="PTHR42683">
    <property type="entry name" value="ALDEHYDE REDUCTASE"/>
    <property type="match status" value="1"/>
</dbReference>
<evidence type="ECO:0000256" key="4">
    <source>
        <dbReference type="ARBA" id="ARBA00023002"/>
    </source>
</evidence>
<dbReference type="RefSeq" id="WP_182632533.1">
    <property type="nucleotide sequence ID" value="NZ_JAALDM010000153.1"/>
</dbReference>
<evidence type="ECO:0000313" key="9">
    <source>
        <dbReference type="EMBL" id="MFB9258957.1"/>
    </source>
</evidence>
<dbReference type="InterPro" id="IPR047109">
    <property type="entry name" value="CAD-like"/>
</dbReference>
<evidence type="ECO:0000259" key="8">
    <source>
        <dbReference type="SMART" id="SM00829"/>
    </source>
</evidence>
<sequence length="351" mass="37188">MDVAAVTAIAPDAPLEKTTIHRRDTGPQDVLIEIEFAGICHSDIHHARGEWGRTIYPATTGHEIVGIVREVGSEVTGHKLGDRVGVGCMVGACHDCAACEAGQEQECRQAVMTYGSPLPEDDPEGPVTQGGYSTHIVVEERMVVAVPEGLDPAAAAPLLCAGITMFSPLRQWNVGPGTKVAIVGMGGLGHVGVQLAVAMGAEVTVLSQTTSKRDDSLKFGAVEHYATAGEEGTQTLKNLRGTFDLILNTVSAPLPLDRFMGTLKPRGVFVEIGIPSEPMSVRAGSVTGGRKILTGSMIGGIPETQEMLDFCAEHGITAQIELISADKINEAYDRVVSSDVRYRFVIDAKTF</sequence>
<dbReference type="InterPro" id="IPR020843">
    <property type="entry name" value="ER"/>
</dbReference>
<proteinExistence type="inferred from homology"/>
<comment type="cofactor">
    <cofactor evidence="1 7">
        <name>Zn(2+)</name>
        <dbReference type="ChEBI" id="CHEBI:29105"/>
    </cofactor>
</comment>
<keyword evidence="3 7" id="KW-0862">Zinc</keyword>
<dbReference type="EC" id="1.1.1.2" evidence="5"/>
<evidence type="ECO:0000256" key="2">
    <source>
        <dbReference type="ARBA" id="ARBA00022723"/>
    </source>
</evidence>
<dbReference type="InterPro" id="IPR036291">
    <property type="entry name" value="NAD(P)-bd_dom_sf"/>
</dbReference>
<dbReference type="GO" id="GO:0016491">
    <property type="term" value="F:oxidoreductase activity"/>
    <property type="evidence" value="ECO:0007669"/>
    <property type="project" value="UniProtKB-KW"/>
</dbReference>
<gene>
    <name evidence="9" type="ORF">ACFFVD_04010</name>
</gene>
<dbReference type="InterPro" id="IPR002328">
    <property type="entry name" value="ADH_Zn_CS"/>
</dbReference>
<name>A0ABV5JMK4_9ACTN</name>
<dbReference type="Proteomes" id="UP001589700">
    <property type="component" value="Unassembled WGS sequence"/>
</dbReference>
<dbReference type="InterPro" id="IPR011032">
    <property type="entry name" value="GroES-like_sf"/>
</dbReference>
<dbReference type="EMBL" id="JBHMDY010000002">
    <property type="protein sequence ID" value="MFB9258957.1"/>
    <property type="molecule type" value="Genomic_DNA"/>
</dbReference>
<dbReference type="Pfam" id="PF08240">
    <property type="entry name" value="ADH_N"/>
    <property type="match status" value="1"/>
</dbReference>
<dbReference type="Gene3D" id="3.40.50.720">
    <property type="entry name" value="NAD(P)-binding Rossmann-like Domain"/>
    <property type="match status" value="1"/>
</dbReference>
<evidence type="ECO:0000256" key="7">
    <source>
        <dbReference type="RuleBase" id="RU361277"/>
    </source>
</evidence>
<dbReference type="SUPFAM" id="SSF51735">
    <property type="entry name" value="NAD(P)-binding Rossmann-fold domains"/>
    <property type="match status" value="1"/>
</dbReference>
<dbReference type="SUPFAM" id="SSF50129">
    <property type="entry name" value="GroES-like"/>
    <property type="match status" value="1"/>
</dbReference>
<keyword evidence="2 7" id="KW-0479">Metal-binding</keyword>
<comment type="similarity">
    <text evidence="7">Belongs to the zinc-containing alcohol dehydrogenase family.</text>
</comment>
<evidence type="ECO:0000256" key="1">
    <source>
        <dbReference type="ARBA" id="ARBA00001947"/>
    </source>
</evidence>
<dbReference type="Pfam" id="PF00107">
    <property type="entry name" value="ADH_zinc_N"/>
    <property type="match status" value="1"/>
</dbReference>
<evidence type="ECO:0000256" key="3">
    <source>
        <dbReference type="ARBA" id="ARBA00022833"/>
    </source>
</evidence>
<keyword evidence="10" id="KW-1185">Reference proteome</keyword>
<evidence type="ECO:0000256" key="6">
    <source>
        <dbReference type="ARBA" id="ARBA00048262"/>
    </source>
</evidence>
<evidence type="ECO:0000313" key="10">
    <source>
        <dbReference type="Proteomes" id="UP001589700"/>
    </source>
</evidence>